<dbReference type="Gene3D" id="3.40.50.300">
    <property type="entry name" value="P-loop containing nucleotide triphosphate hydrolases"/>
    <property type="match status" value="1"/>
</dbReference>
<name>A0A3A1VGY9_9BACL</name>
<evidence type="ECO:0000259" key="2">
    <source>
        <dbReference type="Pfam" id="PF16542"/>
    </source>
</evidence>
<dbReference type="EMBL" id="QXQA01000001">
    <property type="protein sequence ID" value="RIX60179.1"/>
    <property type="molecule type" value="Genomic_DNA"/>
</dbReference>
<evidence type="ECO:0000313" key="3">
    <source>
        <dbReference type="EMBL" id="RIX60179.1"/>
    </source>
</evidence>
<dbReference type="InterPro" id="IPR004843">
    <property type="entry name" value="Calcineurin-like_PHP"/>
</dbReference>
<dbReference type="AlphaFoldDB" id="A0A3A1VGY9"/>
<accession>A0A3A1VGY9</accession>
<reference evidence="3 4" key="1">
    <citation type="submission" date="2018-09" db="EMBL/GenBank/DDBJ databases">
        <title>Paenibacillus aracenensis nov. sp. isolated from a cave in southern Spain.</title>
        <authorList>
            <person name="Jurado V."/>
            <person name="Gutierrez-Patricio S."/>
            <person name="Gonzalez-Pimentel J.L."/>
            <person name="Miller A.Z."/>
            <person name="Laiz L."/>
            <person name="Saiz-Jimenez C."/>
        </authorList>
    </citation>
    <scope>NUCLEOTIDE SEQUENCE [LARGE SCALE GENOMIC DNA]</scope>
    <source>
        <strain evidence="3 4">DSM 22867</strain>
    </source>
</reference>
<keyword evidence="4" id="KW-1185">Reference proteome</keyword>
<dbReference type="SUPFAM" id="SSF56091">
    <property type="entry name" value="DNA ligase/mRNA capping enzyme, catalytic domain"/>
    <property type="match status" value="1"/>
</dbReference>
<dbReference type="InterPro" id="IPR027417">
    <property type="entry name" value="P-loop_NTPase"/>
</dbReference>
<sequence>MHIRTKVHTILMLVGSTECGKSTFAREVLIPQLQRSEAGVQARSNVQYLSSDAIRQDILGYGYDKYDQIMLEASSHAFQLLFERLRLVTSFPINAEFVVLDTLGLADDFRAKVREVAKENNYNVEVILFDYRKRDDYYSSERSKKLISGHLNRLKRDVLPVLSREGYAAIHKVKAKNFFDPSTNLRNPDYTVDIQDWDAYLATQLPREYNYIVVGDVHECVLELQGLLKSYGFLVGDDGKLQETDRVRDTKVILAGDWIDKGKKTREIVEFLYANREHILLVLGNHENFVYKYLRGDIGGADPELLETYFDSAAVLSADEALRAKFNLLVEQSQPFYRRTGTEGPTYYVTHAPCRNKYIGKLDANSLRHQRNFRLDREGDTEEQLTFLREEAVSNHPYHLFGHVAAKQAFRLKNKLHLDTGCVHGNQLSSVLITFKPFFKSFRSQNAAIVEPLPALFKADEKKVELKELDDASVRRLRYSSNNRINYISGTMSPADKDMAAGELESLAKGLDYYRERGAHEVVLQPKYMGSRCNVYLFRDMERSYAVSRNGYRITSVNIVPVYEALLARLGGYMEKHGVAGMILDGELMPWKTLGEGLIERQFKPIEKALETELAFLKQNGFEEALTGLIQQYEASGFEKEQFALSKSALAERYGPSVYQNYKYVREVRDAYVPIAEHEAAYLTYKRQMELYAGDAELAYKPFAILKEMMTSGEERLPEFRTSEMYRILSDDECLVLDLSDKSSYAKAEQFFRQLTTEQGMEGVVIKPEAEKQGVVPYLKVRNAGYLSIIYGYDYKFPHKYNKLLKQKNMMPKLQTSLSEHRLGQSLLAIKLDDISPDNERYKEIAASLLFEVEKEKDIDPRL</sequence>
<comment type="caution">
    <text evidence="3">The sequence shown here is derived from an EMBL/GenBank/DDBJ whole genome shotgun (WGS) entry which is preliminary data.</text>
</comment>
<dbReference type="Pfam" id="PF16542">
    <property type="entry name" value="PNKP_ligase"/>
    <property type="match status" value="1"/>
</dbReference>
<protein>
    <submittedName>
        <fullName evidence="3">Metallophosphoesterase</fullName>
    </submittedName>
</protein>
<proteinExistence type="predicted"/>
<feature type="domain" description="Calcineurin-like phosphoesterase" evidence="1">
    <location>
        <begin position="212"/>
        <end position="402"/>
    </location>
</feature>
<dbReference type="Proteomes" id="UP000266482">
    <property type="component" value="Unassembled WGS sequence"/>
</dbReference>
<dbReference type="GO" id="GO:0005737">
    <property type="term" value="C:cytoplasm"/>
    <property type="evidence" value="ECO:0007669"/>
    <property type="project" value="TreeGrafter"/>
</dbReference>
<dbReference type="GO" id="GO:0016791">
    <property type="term" value="F:phosphatase activity"/>
    <property type="evidence" value="ECO:0007669"/>
    <property type="project" value="TreeGrafter"/>
</dbReference>
<evidence type="ECO:0000313" key="4">
    <source>
        <dbReference type="Proteomes" id="UP000266482"/>
    </source>
</evidence>
<dbReference type="OrthoDB" id="9807890at2"/>
<evidence type="ECO:0000259" key="1">
    <source>
        <dbReference type="Pfam" id="PF00149"/>
    </source>
</evidence>
<dbReference type="InterPro" id="IPR032380">
    <property type="entry name" value="PNKP_ligase_dom"/>
</dbReference>
<dbReference type="RefSeq" id="WP_119597554.1">
    <property type="nucleotide sequence ID" value="NZ_QXQA01000001.1"/>
</dbReference>
<dbReference type="SUPFAM" id="SSF52540">
    <property type="entry name" value="P-loop containing nucleoside triphosphate hydrolases"/>
    <property type="match status" value="1"/>
</dbReference>
<dbReference type="SUPFAM" id="SSF56300">
    <property type="entry name" value="Metallo-dependent phosphatases"/>
    <property type="match status" value="1"/>
</dbReference>
<dbReference type="Pfam" id="PF00149">
    <property type="entry name" value="Metallophos"/>
    <property type="match status" value="1"/>
</dbReference>
<dbReference type="PANTHER" id="PTHR42850">
    <property type="entry name" value="METALLOPHOSPHOESTERASE"/>
    <property type="match status" value="1"/>
</dbReference>
<dbReference type="InterPro" id="IPR050126">
    <property type="entry name" value="Ap4A_hydrolase"/>
</dbReference>
<dbReference type="PANTHER" id="PTHR42850:SF4">
    <property type="entry name" value="ZINC-DEPENDENT ENDOPOLYPHOSPHATASE"/>
    <property type="match status" value="1"/>
</dbReference>
<gene>
    <name evidence="3" type="ORF">D3P08_00930</name>
</gene>
<organism evidence="3 4">
    <name type="scientific">Paenibacillus nanensis</name>
    <dbReference type="NCBI Taxonomy" id="393251"/>
    <lineage>
        <taxon>Bacteria</taxon>
        <taxon>Bacillati</taxon>
        <taxon>Bacillota</taxon>
        <taxon>Bacilli</taxon>
        <taxon>Bacillales</taxon>
        <taxon>Paenibacillaceae</taxon>
        <taxon>Paenibacillus</taxon>
    </lineage>
</organism>
<dbReference type="Gene3D" id="3.60.21.10">
    <property type="match status" value="1"/>
</dbReference>
<dbReference type="InterPro" id="IPR029052">
    <property type="entry name" value="Metallo-depent_PP-like"/>
</dbReference>
<feature type="domain" description="Polynucleotide kinase-phosphatase ligase" evidence="2">
    <location>
        <begin position="483"/>
        <end position="828"/>
    </location>
</feature>
<dbReference type="Gene3D" id="3.30.470.30">
    <property type="entry name" value="DNA ligase/mRNA capping enzyme"/>
    <property type="match status" value="2"/>
</dbReference>